<name>Q16LD1_AEDAE</name>
<evidence type="ECO:0000313" key="2">
    <source>
        <dbReference type="Proteomes" id="UP000682892"/>
    </source>
</evidence>
<protein>
    <submittedName>
        <fullName evidence="1">AAEL012678-PA</fullName>
    </submittedName>
</protein>
<feature type="non-terminal residue" evidence="1">
    <location>
        <position position="1"/>
    </location>
</feature>
<organism evidence="1 2">
    <name type="scientific">Aedes aegypti</name>
    <name type="common">Yellowfever mosquito</name>
    <name type="synonym">Culex aegypti</name>
    <dbReference type="NCBI Taxonomy" id="7159"/>
    <lineage>
        <taxon>Eukaryota</taxon>
        <taxon>Metazoa</taxon>
        <taxon>Ecdysozoa</taxon>
        <taxon>Arthropoda</taxon>
        <taxon>Hexapoda</taxon>
        <taxon>Insecta</taxon>
        <taxon>Pterygota</taxon>
        <taxon>Neoptera</taxon>
        <taxon>Endopterygota</taxon>
        <taxon>Diptera</taxon>
        <taxon>Nematocera</taxon>
        <taxon>Culicoidea</taxon>
        <taxon>Culicidae</taxon>
        <taxon>Culicinae</taxon>
        <taxon>Aedini</taxon>
        <taxon>Aedes</taxon>
        <taxon>Stegomyia</taxon>
    </lineage>
</organism>
<proteinExistence type="predicted"/>
<gene>
    <name evidence="1" type="ORF">AaeL_AAEL012678</name>
</gene>
<dbReference type="Proteomes" id="UP000682892">
    <property type="component" value="Unassembled WGS sequence"/>
</dbReference>
<dbReference type="AlphaFoldDB" id="Q16LD1"/>
<reference evidence="1" key="2">
    <citation type="journal article" date="2007" name="Science">
        <title>Genome sequence of Aedes aegypti, a major arbovirus vector.</title>
        <authorList>
            <person name="Nene V."/>
            <person name="Wortman J.R."/>
            <person name="Lawson D."/>
            <person name="Haas B."/>
            <person name="Kodira C."/>
            <person name="Tu Z.J."/>
            <person name="Loftus B."/>
            <person name="Xi Z."/>
            <person name="Megy K."/>
            <person name="Grabherr M."/>
            <person name="Ren Q."/>
            <person name="Zdobnov E.M."/>
            <person name="Lobo N.F."/>
            <person name="Campbell K.S."/>
            <person name="Brown S.E."/>
            <person name="Bonaldo M.F."/>
            <person name="Zhu J."/>
            <person name="Sinkins S.P."/>
            <person name="Hogenkamp D.G."/>
            <person name="Amedeo P."/>
            <person name="Arensburger P."/>
            <person name="Atkinson P.W."/>
            <person name="Bidwell S."/>
            <person name="Biedler J."/>
            <person name="Birney E."/>
            <person name="Bruggner R.V."/>
            <person name="Costas J."/>
            <person name="Coy M.R."/>
            <person name="Crabtree J."/>
            <person name="Crawford M."/>
            <person name="Debruyn B."/>
            <person name="Decaprio D."/>
            <person name="Eiglmeier K."/>
            <person name="Eisenstadt E."/>
            <person name="El-Dorry H."/>
            <person name="Gelbart W.M."/>
            <person name="Gomes S.L."/>
            <person name="Hammond M."/>
            <person name="Hannick L.I."/>
            <person name="Hogan J.R."/>
            <person name="Holmes M.H."/>
            <person name="Jaffe D."/>
            <person name="Johnston J.S."/>
            <person name="Kennedy R.C."/>
            <person name="Koo H."/>
            <person name="Kravitz S."/>
            <person name="Kriventseva E.V."/>
            <person name="Kulp D."/>
            <person name="Labutti K."/>
            <person name="Lee E."/>
            <person name="Li S."/>
            <person name="Lovin D.D."/>
            <person name="Mao C."/>
            <person name="Mauceli E."/>
            <person name="Menck C.F."/>
            <person name="Miller J.R."/>
            <person name="Montgomery P."/>
            <person name="Mori A."/>
            <person name="Nascimento A.L."/>
            <person name="Naveira H.F."/>
            <person name="Nusbaum C."/>
            <person name="O'leary S."/>
            <person name="Orvis J."/>
            <person name="Pertea M."/>
            <person name="Quesneville H."/>
            <person name="Reidenbach K.R."/>
            <person name="Rogers Y.H."/>
            <person name="Roth C.W."/>
            <person name="Schneider J.R."/>
            <person name="Schatz M."/>
            <person name="Shumway M."/>
            <person name="Stanke M."/>
            <person name="Stinson E.O."/>
            <person name="Tubio J.M."/>
            <person name="Vanzee J.P."/>
            <person name="Verjovski-Almeida S."/>
            <person name="Werner D."/>
            <person name="White O."/>
            <person name="Wyder S."/>
            <person name="Zeng Q."/>
            <person name="Zhao Q."/>
            <person name="Zhao Y."/>
            <person name="Hill C.A."/>
            <person name="Raikhel A.S."/>
            <person name="Soares M.B."/>
            <person name="Knudson D.L."/>
            <person name="Lee N.H."/>
            <person name="Galagan J."/>
            <person name="Salzberg S.L."/>
            <person name="Paulsen I.T."/>
            <person name="Dimopoulos G."/>
            <person name="Collins F.H."/>
            <person name="Birren B."/>
            <person name="Fraser-Liggett C.M."/>
            <person name="Severson D.W."/>
        </authorList>
    </citation>
    <scope>NUCLEOTIDE SEQUENCE [LARGE SCALE GENOMIC DNA]</scope>
    <source>
        <strain evidence="1">Liverpool</strain>
    </source>
</reference>
<reference evidence="1" key="1">
    <citation type="submission" date="2005-10" db="EMBL/GenBank/DDBJ databases">
        <authorList>
            <person name="Loftus B.J."/>
            <person name="Nene V.M."/>
            <person name="Hannick L.I."/>
            <person name="Bidwell S."/>
            <person name="Haas B."/>
            <person name="Amedeo P."/>
            <person name="Orvis J."/>
            <person name="Wortman J.R."/>
            <person name="White O.R."/>
            <person name="Salzberg S."/>
            <person name="Shumway M."/>
            <person name="Koo H."/>
            <person name="Zhao Y."/>
            <person name="Holmes M."/>
            <person name="Miller J."/>
            <person name="Schatz M."/>
            <person name="Pop M."/>
            <person name="Pai G."/>
            <person name="Utterback T."/>
            <person name="Rogers Y.-H."/>
            <person name="Kravitz S."/>
            <person name="Fraser C.M."/>
        </authorList>
    </citation>
    <scope>NUCLEOTIDE SEQUENCE</scope>
    <source>
        <strain evidence="1">Liverpool</strain>
    </source>
</reference>
<evidence type="ECO:0000313" key="1">
    <source>
        <dbReference type="EMBL" id="EAT35129.1"/>
    </source>
</evidence>
<dbReference type="EMBL" id="CH477910">
    <property type="protein sequence ID" value="EAT35129.1"/>
    <property type="molecule type" value="Genomic_DNA"/>
</dbReference>
<dbReference type="HOGENOM" id="CLU_2596826_0_0_1"/>
<accession>Q16LD1</accession>
<dbReference type="PaxDb" id="7159-AAEL012678-PA"/>
<reference evidence="1" key="3">
    <citation type="submission" date="2012-09" db="EMBL/GenBank/DDBJ databases">
        <authorList>
            <consortium name="VectorBase"/>
        </authorList>
    </citation>
    <scope>NUCLEOTIDE SEQUENCE</scope>
    <source>
        <strain evidence="1">Liverpool</strain>
    </source>
</reference>
<sequence length="80" mass="8933">HLLEYPLLRAGLLVLVFHDLFSIIRVIQIRSSAGFGPSCWQLLLRQIQKKNTTSTDGLRGCRRAKTASSETLPLNQISKG</sequence>